<dbReference type="AlphaFoldDB" id="A0A7J6A4N6"/>
<feature type="signal peptide" evidence="1">
    <location>
        <begin position="1"/>
        <end position="15"/>
    </location>
</feature>
<dbReference type="EMBL" id="JAAGNN010000018">
    <property type="protein sequence ID" value="KAF4077740.1"/>
    <property type="molecule type" value="Genomic_DNA"/>
</dbReference>
<gene>
    <name evidence="2" type="ORF">AMELA_G00211390</name>
</gene>
<organism evidence="2 3">
    <name type="scientific">Ameiurus melas</name>
    <name type="common">Black bullhead</name>
    <name type="synonym">Silurus melas</name>
    <dbReference type="NCBI Taxonomy" id="219545"/>
    <lineage>
        <taxon>Eukaryota</taxon>
        <taxon>Metazoa</taxon>
        <taxon>Chordata</taxon>
        <taxon>Craniata</taxon>
        <taxon>Vertebrata</taxon>
        <taxon>Euteleostomi</taxon>
        <taxon>Actinopterygii</taxon>
        <taxon>Neopterygii</taxon>
        <taxon>Teleostei</taxon>
        <taxon>Ostariophysi</taxon>
        <taxon>Siluriformes</taxon>
        <taxon>Ictaluridae</taxon>
        <taxon>Ameiurus</taxon>
    </lineage>
</organism>
<dbReference type="PROSITE" id="PS51257">
    <property type="entry name" value="PROKAR_LIPOPROTEIN"/>
    <property type="match status" value="1"/>
</dbReference>
<dbReference type="SUPFAM" id="SSF47266">
    <property type="entry name" value="4-helical cytokines"/>
    <property type="match status" value="1"/>
</dbReference>
<feature type="chain" id="PRO_5029547162" description="Interleukin-4" evidence="1">
    <location>
        <begin position="16"/>
        <end position="136"/>
    </location>
</feature>
<comment type="caution">
    <text evidence="2">The sequence shown here is derived from an EMBL/GenBank/DDBJ whole genome shotgun (WGS) entry which is preliminary data.</text>
</comment>
<dbReference type="InterPro" id="IPR009079">
    <property type="entry name" value="4_helix_cytokine-like_core"/>
</dbReference>
<keyword evidence="3" id="KW-1185">Reference proteome</keyword>
<accession>A0A7J6A4N6</accession>
<sequence>MKVVIVLLTTAAALACGVPHHNLRSIINAVVCLHNETLNTKFDKVFVKNLKRSKIDRCEMEFFCQAEKVLSEQEKLFDKDECNVNKLVRNLKQFSIQSNCTVPTKGDEIILHTFLDDLKKCAKMHMFMMTRAQLSK</sequence>
<reference evidence="2 3" key="1">
    <citation type="submission" date="2020-02" db="EMBL/GenBank/DDBJ databases">
        <title>A chromosome-scale genome assembly of the black bullhead catfish (Ameiurus melas).</title>
        <authorList>
            <person name="Wen M."/>
            <person name="Zham M."/>
            <person name="Cabau C."/>
            <person name="Klopp C."/>
            <person name="Donnadieu C."/>
            <person name="Roques C."/>
            <person name="Bouchez O."/>
            <person name="Lampietro C."/>
            <person name="Jouanno E."/>
            <person name="Herpin A."/>
            <person name="Louis A."/>
            <person name="Berthelot C."/>
            <person name="Parey E."/>
            <person name="Roest-Crollius H."/>
            <person name="Braasch I."/>
            <person name="Postlethwait J."/>
            <person name="Robinson-Rechavi M."/>
            <person name="Echchiki A."/>
            <person name="Begum T."/>
            <person name="Montfort J."/>
            <person name="Schartl M."/>
            <person name="Bobe J."/>
            <person name="Guiguen Y."/>
        </authorList>
    </citation>
    <scope>NUCLEOTIDE SEQUENCE [LARGE SCALE GENOMIC DNA]</scope>
    <source>
        <strain evidence="2">M_S1</strain>
        <tissue evidence="2">Blood</tissue>
    </source>
</reference>
<keyword evidence="1" id="KW-0732">Signal</keyword>
<dbReference type="Proteomes" id="UP000593565">
    <property type="component" value="Unassembled WGS sequence"/>
</dbReference>
<evidence type="ECO:0000313" key="2">
    <source>
        <dbReference type="EMBL" id="KAF4077740.1"/>
    </source>
</evidence>
<dbReference type="Gene3D" id="1.20.1250.10">
    <property type="match status" value="1"/>
</dbReference>
<evidence type="ECO:0000313" key="3">
    <source>
        <dbReference type="Proteomes" id="UP000593565"/>
    </source>
</evidence>
<proteinExistence type="predicted"/>
<name>A0A7J6A4N6_AMEME</name>
<evidence type="ECO:0000256" key="1">
    <source>
        <dbReference type="SAM" id="SignalP"/>
    </source>
</evidence>
<protein>
    <recommendedName>
        <fullName evidence="4">Interleukin-4</fullName>
    </recommendedName>
</protein>
<evidence type="ECO:0008006" key="4">
    <source>
        <dbReference type="Google" id="ProtNLM"/>
    </source>
</evidence>